<evidence type="ECO:0000313" key="2">
    <source>
        <dbReference type="Proteomes" id="UP000031563"/>
    </source>
</evidence>
<name>A0A0F5I7C2_BACTR</name>
<dbReference type="EMBL" id="JWIR02000024">
    <property type="protein sequence ID" value="KKB41180.1"/>
    <property type="molecule type" value="Genomic_DNA"/>
</dbReference>
<dbReference type="Proteomes" id="UP000031563">
    <property type="component" value="Unassembled WGS sequence"/>
</dbReference>
<organism evidence="1 2">
    <name type="scientific">Bacillus thermotolerans</name>
    <name type="common">Quasibacillus thermotolerans</name>
    <dbReference type="NCBI Taxonomy" id="1221996"/>
    <lineage>
        <taxon>Bacteria</taxon>
        <taxon>Bacillati</taxon>
        <taxon>Bacillota</taxon>
        <taxon>Bacilli</taxon>
        <taxon>Bacillales</taxon>
        <taxon>Bacillaceae</taxon>
        <taxon>Bacillus</taxon>
    </lineage>
</organism>
<evidence type="ECO:0000313" key="1">
    <source>
        <dbReference type="EMBL" id="KKB41180.1"/>
    </source>
</evidence>
<gene>
    <name evidence="1" type="ORF">QY95_00887</name>
</gene>
<reference evidence="1" key="1">
    <citation type="submission" date="2015-02" db="EMBL/GenBank/DDBJ databases">
        <title>Genome Assembly of Bacillaceae bacterium MTCC 8252.</title>
        <authorList>
            <person name="Verma A."/>
            <person name="Khatri I."/>
            <person name="Mual P."/>
            <person name="Subramanian S."/>
            <person name="Krishnamurthi S."/>
        </authorList>
    </citation>
    <scope>NUCLEOTIDE SEQUENCE [LARGE SCALE GENOMIC DNA]</scope>
    <source>
        <strain evidence="1">MTCC 8252</strain>
    </source>
</reference>
<proteinExistence type="predicted"/>
<dbReference type="OrthoDB" id="5349052at2"/>
<accession>A0A0F5I7C2</accession>
<dbReference type="STRING" id="1221996.QY95_00887"/>
<protein>
    <submittedName>
        <fullName evidence="1">Uncharacterized protein</fullName>
    </submittedName>
</protein>
<sequence length="345" mass="40905">MRQAKQFIAIFFLVTVPALASVVAFNFYIDPYWMYGHSHSFNDHQVTVDEREQKTNQIFFQDFSYDTIILGSSRTTYINQNSFKGMKAYNYAVNNMSIREYDTFLKFAKENSDQKVRRVIIGMDFFKTSISESERPASLVNYEKKVHQPFYRIRSLMSLDLFKYSLRNFKMSKDNNVAELRVYDRSNVADAKVVSTEEAEKNTKEKIERFRDEFYGANYQYNPRYKEYLTIFKSRHTDVDFIIFTTPISAELFYAMVEEGHLDDYERWLRDIVDVFGGVYNFMYPNEVTLDLSNYFDGHHFYPHIGDRIAHRLLEGTDVQESSFGVYITKNNIDKHLREVKQLAK</sequence>
<comment type="caution">
    <text evidence="1">The sequence shown here is derived from an EMBL/GenBank/DDBJ whole genome shotgun (WGS) entry which is preliminary data.</text>
</comment>
<dbReference type="AlphaFoldDB" id="A0A0F5I7C2"/>
<keyword evidence="2" id="KW-1185">Reference proteome</keyword>
<dbReference type="RefSeq" id="WP_040036882.1">
    <property type="nucleotide sequence ID" value="NZ_JWIQ02000009.1"/>
</dbReference>